<name>A0A9N9SEA6_PHACE</name>
<feature type="transmembrane region" description="Helical" evidence="12">
    <location>
        <begin position="34"/>
        <end position="60"/>
    </location>
</feature>
<feature type="transmembrane region" description="Helical" evidence="12">
    <location>
        <begin position="244"/>
        <end position="266"/>
    </location>
</feature>
<evidence type="ECO:0000256" key="2">
    <source>
        <dbReference type="ARBA" id="ARBA00010663"/>
    </source>
</evidence>
<evidence type="ECO:0000256" key="4">
    <source>
        <dbReference type="ARBA" id="ARBA00022989"/>
    </source>
</evidence>
<keyword evidence="9 11" id="KW-0807">Transducer</keyword>
<evidence type="ECO:0000256" key="9">
    <source>
        <dbReference type="ARBA" id="ARBA00023224"/>
    </source>
</evidence>
<comment type="similarity">
    <text evidence="2 11">Belongs to the G-protein coupled receptor 1 family.</text>
</comment>
<keyword evidence="10" id="KW-0716">Sensory transduction</keyword>
<evidence type="ECO:0000259" key="13">
    <source>
        <dbReference type="PROSITE" id="PS50262"/>
    </source>
</evidence>
<dbReference type="OrthoDB" id="2101615at2759"/>
<evidence type="ECO:0000256" key="5">
    <source>
        <dbReference type="ARBA" id="ARBA00023040"/>
    </source>
</evidence>
<evidence type="ECO:0000256" key="10">
    <source>
        <dbReference type="ARBA" id="ARBA00023305"/>
    </source>
</evidence>
<dbReference type="EMBL" id="OU896709">
    <property type="protein sequence ID" value="CAG9819914.1"/>
    <property type="molecule type" value="Genomic_DNA"/>
</dbReference>
<dbReference type="Gene3D" id="1.20.1070.10">
    <property type="entry name" value="Rhodopsin 7-helix transmembrane proteins"/>
    <property type="match status" value="1"/>
</dbReference>
<feature type="transmembrane region" description="Helical" evidence="12">
    <location>
        <begin position="150"/>
        <end position="170"/>
    </location>
</feature>
<comment type="subcellular location">
    <subcellularLocation>
        <location evidence="1">Membrane</location>
        <topology evidence="1">Multi-pass membrane protein</topology>
    </subcellularLocation>
</comment>
<keyword evidence="8" id="KW-0325">Glycoprotein</keyword>
<dbReference type="GO" id="GO:0007601">
    <property type="term" value="P:visual perception"/>
    <property type="evidence" value="ECO:0007669"/>
    <property type="project" value="UniProtKB-KW"/>
</dbReference>
<reference evidence="14" key="1">
    <citation type="submission" date="2022-01" db="EMBL/GenBank/DDBJ databases">
        <authorList>
            <person name="King R."/>
        </authorList>
    </citation>
    <scope>NUCLEOTIDE SEQUENCE</scope>
</reference>
<evidence type="ECO:0000256" key="7">
    <source>
        <dbReference type="ARBA" id="ARBA00023170"/>
    </source>
</evidence>
<feature type="transmembrane region" description="Helical" evidence="12">
    <location>
        <begin position="198"/>
        <end position="223"/>
    </location>
</feature>
<reference evidence="14" key="2">
    <citation type="submission" date="2022-10" db="EMBL/GenBank/DDBJ databases">
        <authorList>
            <consortium name="ENA_rothamsted_submissions"/>
            <consortium name="culmorum"/>
            <person name="King R."/>
        </authorList>
    </citation>
    <scope>NUCLEOTIDE SEQUENCE</scope>
</reference>
<dbReference type="InterPro" id="IPR017452">
    <property type="entry name" value="GPCR_Rhodpsn_7TM"/>
</dbReference>
<keyword evidence="3 11" id="KW-0812">Transmembrane</keyword>
<proteinExistence type="inferred from homology"/>
<keyword evidence="6 12" id="KW-0472">Membrane</keyword>
<dbReference type="CDD" id="cd14969">
    <property type="entry name" value="7tmA_Opsins_type2_animals"/>
    <property type="match status" value="1"/>
</dbReference>
<feature type="transmembrane region" description="Helical" evidence="12">
    <location>
        <begin position="110"/>
        <end position="130"/>
    </location>
</feature>
<evidence type="ECO:0000256" key="6">
    <source>
        <dbReference type="ARBA" id="ARBA00023136"/>
    </source>
</evidence>
<dbReference type="PRINTS" id="PR00237">
    <property type="entry name" value="GPCRRHODOPSN"/>
</dbReference>
<evidence type="ECO:0000313" key="15">
    <source>
        <dbReference type="Proteomes" id="UP001153737"/>
    </source>
</evidence>
<dbReference type="AlphaFoldDB" id="A0A9N9SEA6"/>
<sequence>MTQILLERVTNTTRRVLATNYEADEDVLMTEAGYLAASVTLFFIGFFGFFLNLCVIVLMWKDKQLWTPLNIILFNLVCSDFSVSILGNPWTLSSALSQRWIFGKTMCKMYGFFMAILGISSITSLAVLAYERYTIVSKPFRNHGLTRKGALYLVAGIWLYSLLLTVPPFLGWGKYVNEAANISCSVNWEEQSMNAMTYILYLFAFGLVVPMGVIVFSYLHIIFTMRKNQIRMGQTTKAEGRVTYMIFLMIVAFLLAWSPYAVFALLAQFGNPSLISPAAGVIPALLAKSSICYNPIIYVALNSQFRQVLKQVIGIRDREVVSNCETYAVGVSRIASTAKSNETGNRMQMEQVREQNFQFNSARNGCQIETIVIDEEHEEDMSRL</sequence>
<dbReference type="Pfam" id="PF00001">
    <property type="entry name" value="7tm_1"/>
    <property type="match status" value="1"/>
</dbReference>
<accession>A0A9N9SEA6</accession>
<feature type="transmembrane region" description="Helical" evidence="12">
    <location>
        <begin position="72"/>
        <end position="90"/>
    </location>
</feature>
<evidence type="ECO:0000256" key="1">
    <source>
        <dbReference type="ARBA" id="ARBA00004141"/>
    </source>
</evidence>
<keyword evidence="15" id="KW-1185">Reference proteome</keyword>
<keyword evidence="5 11" id="KW-0297">G-protein coupled receptor</keyword>
<evidence type="ECO:0000256" key="12">
    <source>
        <dbReference type="SAM" id="Phobius"/>
    </source>
</evidence>
<dbReference type="PANTHER" id="PTHR24240">
    <property type="entry name" value="OPSIN"/>
    <property type="match status" value="1"/>
</dbReference>
<dbReference type="FunFam" id="1.20.1070.10:FF:000219">
    <property type="entry name" value="Opsin 5-like 2"/>
    <property type="match status" value="1"/>
</dbReference>
<dbReference type="GO" id="GO:0004930">
    <property type="term" value="F:G protein-coupled receptor activity"/>
    <property type="evidence" value="ECO:0007669"/>
    <property type="project" value="UniProtKB-KW"/>
</dbReference>
<feature type="domain" description="G-protein coupled receptors family 1 profile" evidence="13">
    <location>
        <begin position="51"/>
        <end position="298"/>
    </location>
</feature>
<dbReference type="Proteomes" id="UP001153737">
    <property type="component" value="Chromosome 3"/>
</dbReference>
<gene>
    <name evidence="14" type="ORF">PHAECO_LOCUS7288</name>
</gene>
<organism evidence="14 15">
    <name type="scientific">Phaedon cochleariae</name>
    <name type="common">Mustard beetle</name>
    <dbReference type="NCBI Taxonomy" id="80249"/>
    <lineage>
        <taxon>Eukaryota</taxon>
        <taxon>Metazoa</taxon>
        <taxon>Ecdysozoa</taxon>
        <taxon>Arthropoda</taxon>
        <taxon>Hexapoda</taxon>
        <taxon>Insecta</taxon>
        <taxon>Pterygota</taxon>
        <taxon>Neoptera</taxon>
        <taxon>Endopterygota</taxon>
        <taxon>Coleoptera</taxon>
        <taxon>Polyphaga</taxon>
        <taxon>Cucujiformia</taxon>
        <taxon>Chrysomeloidea</taxon>
        <taxon>Chrysomelidae</taxon>
        <taxon>Chrysomelinae</taxon>
        <taxon>Chrysomelini</taxon>
        <taxon>Phaedon</taxon>
    </lineage>
</organism>
<dbReference type="PROSITE" id="PS50262">
    <property type="entry name" value="G_PROTEIN_RECEP_F1_2"/>
    <property type="match status" value="1"/>
</dbReference>
<dbReference type="PROSITE" id="PS00237">
    <property type="entry name" value="G_PROTEIN_RECEP_F1_1"/>
    <property type="match status" value="1"/>
</dbReference>
<evidence type="ECO:0000256" key="11">
    <source>
        <dbReference type="RuleBase" id="RU000688"/>
    </source>
</evidence>
<feature type="transmembrane region" description="Helical" evidence="12">
    <location>
        <begin position="278"/>
        <end position="301"/>
    </location>
</feature>
<keyword evidence="7 11" id="KW-0675">Receptor</keyword>
<evidence type="ECO:0000256" key="3">
    <source>
        <dbReference type="ARBA" id="ARBA00022692"/>
    </source>
</evidence>
<keyword evidence="4 12" id="KW-1133">Transmembrane helix</keyword>
<dbReference type="SUPFAM" id="SSF81321">
    <property type="entry name" value="Family A G protein-coupled receptor-like"/>
    <property type="match status" value="1"/>
</dbReference>
<dbReference type="GO" id="GO:0016020">
    <property type="term" value="C:membrane"/>
    <property type="evidence" value="ECO:0007669"/>
    <property type="project" value="UniProtKB-SubCell"/>
</dbReference>
<protein>
    <recommendedName>
        <fullName evidence="13">G-protein coupled receptors family 1 profile domain-containing protein</fullName>
    </recommendedName>
</protein>
<dbReference type="InterPro" id="IPR000276">
    <property type="entry name" value="GPCR_Rhodpsn"/>
</dbReference>
<keyword evidence="10" id="KW-0844">Vision</keyword>
<evidence type="ECO:0000256" key="8">
    <source>
        <dbReference type="ARBA" id="ARBA00023180"/>
    </source>
</evidence>
<evidence type="ECO:0000313" key="14">
    <source>
        <dbReference type="EMBL" id="CAG9819914.1"/>
    </source>
</evidence>
<dbReference type="InterPro" id="IPR050125">
    <property type="entry name" value="GPCR_opsins"/>
</dbReference>